<dbReference type="InterPro" id="IPR006390">
    <property type="entry name" value="DHP_synth_dom"/>
</dbReference>
<evidence type="ECO:0000256" key="1">
    <source>
        <dbReference type="ARBA" id="ARBA00000012"/>
    </source>
</evidence>
<dbReference type="PANTHER" id="PTHR20941:SF1">
    <property type="entry name" value="FOLIC ACID SYNTHESIS PROTEIN FOL1"/>
    <property type="match status" value="1"/>
</dbReference>
<dbReference type="SUPFAM" id="SSF51717">
    <property type="entry name" value="Dihydropteroate synthetase-like"/>
    <property type="match status" value="1"/>
</dbReference>
<reference evidence="14" key="1">
    <citation type="journal article" date="2019" name="Int. J. Syst. Evol. Microbiol.">
        <title>The Global Catalogue of Microorganisms (GCM) 10K type strain sequencing project: providing services to taxonomists for standard genome sequencing and annotation.</title>
        <authorList>
            <consortium name="The Broad Institute Genomics Platform"/>
            <consortium name="The Broad Institute Genome Sequencing Center for Infectious Disease"/>
            <person name="Wu L."/>
            <person name="Ma J."/>
        </authorList>
    </citation>
    <scope>NUCLEOTIDE SEQUENCE [LARGE SCALE GENOMIC DNA]</scope>
    <source>
        <strain evidence="14">CCM 8903</strain>
    </source>
</reference>
<organism evidence="13 14">
    <name type="scientific">Lacticaseibacillus baoqingensis</name>
    <dbReference type="NCBI Taxonomy" id="2486013"/>
    <lineage>
        <taxon>Bacteria</taxon>
        <taxon>Bacillati</taxon>
        <taxon>Bacillota</taxon>
        <taxon>Bacilli</taxon>
        <taxon>Lactobacillales</taxon>
        <taxon>Lactobacillaceae</taxon>
        <taxon>Lacticaseibacillus</taxon>
    </lineage>
</organism>
<evidence type="ECO:0000256" key="8">
    <source>
        <dbReference type="ARBA" id="ARBA00022723"/>
    </source>
</evidence>
<evidence type="ECO:0000256" key="6">
    <source>
        <dbReference type="ARBA" id="ARBA00016919"/>
    </source>
</evidence>
<name>A0ABW4E722_9LACO</name>
<sequence length="374" mass="40968">MQITEVSTITGNDLGAQVLRAAQKRGRQVILQFAVTAAQRPFFERLCGQFDLVAADQLALVPQAALAPLAQALQAQFPAAAAEVTAIAAAHRVLWQTARQTFDVSAQPLIYGILNVSPDSFYDGGRFVAPADMQAHVRQMVESGVDVIEVGGQTTRPGFTPIAAAVECERILPVIAWLQAAYPDLPLAVDTYKYPVMQAVVDAGVDIINDVNGFTDDPRKLSLLADHQVGLLTMHSNRDSEYLDLTKEMRGFFTKNLAALAQAGIARERIALDQGIGYAKVADGHQDYTMMRNLDMLNDFNRPLMVAISRKGFGHQLFGLKKDDRLPVTLVAETAMFLKGGNILRVHDIAETVQLRKMLQVIQQAYWAPQAPEN</sequence>
<dbReference type="GO" id="GO:0004156">
    <property type="term" value="F:dihydropteroate synthase activity"/>
    <property type="evidence" value="ECO:0007669"/>
    <property type="project" value="UniProtKB-EC"/>
</dbReference>
<comment type="pathway">
    <text evidence="3">Cofactor biosynthesis; tetrahydrofolate biosynthesis; 7,8-dihydrofolate from 2-amino-4-hydroxy-6-hydroxymethyl-7,8-dihydropteridine diphosphate and 4-aminobenzoate: step 1/2.</text>
</comment>
<dbReference type="Proteomes" id="UP001597252">
    <property type="component" value="Unassembled WGS sequence"/>
</dbReference>
<gene>
    <name evidence="13" type="primary">folP</name>
    <name evidence="13" type="ORF">ACFQ5J_03245</name>
</gene>
<accession>A0ABW4E722</accession>
<comment type="cofactor">
    <cofactor evidence="2">
        <name>Mg(2+)</name>
        <dbReference type="ChEBI" id="CHEBI:18420"/>
    </cofactor>
</comment>
<dbReference type="InterPro" id="IPR000489">
    <property type="entry name" value="Pterin-binding_dom"/>
</dbReference>
<dbReference type="Pfam" id="PF00809">
    <property type="entry name" value="Pterin_bind"/>
    <property type="match status" value="1"/>
</dbReference>
<dbReference type="PROSITE" id="PS50972">
    <property type="entry name" value="PTERIN_BINDING"/>
    <property type="match status" value="1"/>
</dbReference>
<evidence type="ECO:0000313" key="13">
    <source>
        <dbReference type="EMBL" id="MFD1484245.1"/>
    </source>
</evidence>
<evidence type="ECO:0000256" key="11">
    <source>
        <dbReference type="ARBA" id="ARBA00030193"/>
    </source>
</evidence>
<dbReference type="PANTHER" id="PTHR20941">
    <property type="entry name" value="FOLATE SYNTHESIS PROTEINS"/>
    <property type="match status" value="1"/>
</dbReference>
<keyword evidence="10" id="KW-0289">Folate biosynthesis</keyword>
<dbReference type="InterPro" id="IPR011005">
    <property type="entry name" value="Dihydropteroate_synth-like_sf"/>
</dbReference>
<protein>
    <recommendedName>
        <fullName evidence="6">Dihydropteroate synthase</fullName>
        <ecNumber evidence="5">2.5.1.15</ecNumber>
    </recommendedName>
    <alternativeName>
        <fullName evidence="11">Dihydropteroate pyrophosphorylase</fullName>
    </alternativeName>
</protein>
<evidence type="ECO:0000256" key="2">
    <source>
        <dbReference type="ARBA" id="ARBA00001946"/>
    </source>
</evidence>
<evidence type="ECO:0000256" key="10">
    <source>
        <dbReference type="ARBA" id="ARBA00022909"/>
    </source>
</evidence>
<evidence type="ECO:0000259" key="12">
    <source>
        <dbReference type="PROSITE" id="PS50972"/>
    </source>
</evidence>
<comment type="similarity">
    <text evidence="4">Belongs to the DHPS family.</text>
</comment>
<keyword evidence="14" id="KW-1185">Reference proteome</keyword>
<evidence type="ECO:0000256" key="3">
    <source>
        <dbReference type="ARBA" id="ARBA00004763"/>
    </source>
</evidence>
<evidence type="ECO:0000256" key="4">
    <source>
        <dbReference type="ARBA" id="ARBA00009503"/>
    </source>
</evidence>
<dbReference type="EMBL" id="JBHTON010000006">
    <property type="protein sequence ID" value="MFD1484245.1"/>
    <property type="molecule type" value="Genomic_DNA"/>
</dbReference>
<feature type="domain" description="Pterin-binding" evidence="12">
    <location>
        <begin position="108"/>
        <end position="357"/>
    </location>
</feature>
<dbReference type="EC" id="2.5.1.15" evidence="5"/>
<keyword evidence="8" id="KW-0479">Metal-binding</keyword>
<evidence type="ECO:0000256" key="9">
    <source>
        <dbReference type="ARBA" id="ARBA00022842"/>
    </source>
</evidence>
<dbReference type="RefSeq" id="WP_125752242.1">
    <property type="nucleotide sequence ID" value="NZ_JBHTON010000006.1"/>
</dbReference>
<dbReference type="NCBIfam" id="TIGR01496">
    <property type="entry name" value="DHPS"/>
    <property type="match status" value="1"/>
</dbReference>
<dbReference type="InterPro" id="IPR045031">
    <property type="entry name" value="DHP_synth-like"/>
</dbReference>
<comment type="catalytic activity">
    <reaction evidence="1">
        <text>(7,8-dihydropterin-6-yl)methyl diphosphate + 4-aminobenzoate = 7,8-dihydropteroate + diphosphate</text>
        <dbReference type="Rhea" id="RHEA:19949"/>
        <dbReference type="ChEBI" id="CHEBI:17836"/>
        <dbReference type="ChEBI" id="CHEBI:17839"/>
        <dbReference type="ChEBI" id="CHEBI:33019"/>
        <dbReference type="ChEBI" id="CHEBI:72950"/>
        <dbReference type="EC" id="2.5.1.15"/>
    </reaction>
</comment>
<keyword evidence="9" id="KW-0460">Magnesium</keyword>
<proteinExistence type="inferred from homology"/>
<evidence type="ECO:0000256" key="5">
    <source>
        <dbReference type="ARBA" id="ARBA00012458"/>
    </source>
</evidence>
<dbReference type="CDD" id="cd00739">
    <property type="entry name" value="DHPS"/>
    <property type="match status" value="1"/>
</dbReference>
<keyword evidence="7 13" id="KW-0808">Transferase</keyword>
<comment type="caution">
    <text evidence="13">The sequence shown here is derived from an EMBL/GenBank/DDBJ whole genome shotgun (WGS) entry which is preliminary data.</text>
</comment>
<evidence type="ECO:0000313" key="14">
    <source>
        <dbReference type="Proteomes" id="UP001597252"/>
    </source>
</evidence>
<evidence type="ECO:0000256" key="7">
    <source>
        <dbReference type="ARBA" id="ARBA00022679"/>
    </source>
</evidence>
<dbReference type="Gene3D" id="3.20.20.20">
    <property type="entry name" value="Dihydropteroate synthase-like"/>
    <property type="match status" value="1"/>
</dbReference>